<name>A0A4Q9MAI4_9APHY</name>
<protein>
    <submittedName>
        <fullName evidence="2">Uncharacterized protein</fullName>
    </submittedName>
</protein>
<feature type="non-terminal residue" evidence="2">
    <location>
        <position position="1"/>
    </location>
</feature>
<dbReference type="OrthoDB" id="3235325at2759"/>
<accession>A0A4Q9MAI4</accession>
<dbReference type="Proteomes" id="UP000292957">
    <property type="component" value="Unassembled WGS sequence"/>
</dbReference>
<sequence length="640" mass="70544">SALSPSLPGPEHTSIAQIEQGVRLQRLEQEYLDVRRQLIELRMQFEAFKIDKTQPTEPPNGGDARATLKRLVLKSVIPTESLQQDEPLGYDCVREEKDFPHLKFFTTHEWNQWKQQNKKSTRMGEEKVRGKMKSSQGLNHTAPYVEFPDGTPAGGDYINDARKFCRTFINLARNSQYPLPRKWGEADIWLQELFYTALRKKYTLFQLCHNNAKGAAFMYYIYYEAVIRKWDKAGSNTIDLNNALHTIRNGSDLEESELESVRAPPIKRPYGDSDMNTGPRKHARTAPAPAPADQTANGPSKSFKGKQRANVSLLSVVIVSRSLVRALANLPGWNALHLDRRALPLISALPLSVPPPAQSLTPAMSPCLSDPSSSLINASSCQSMQASPAALPTSDVDPTQGDCPTSAAVTSPNVSGPSSLPGLPNLDQSTLTCLPLPINSDALADTPNATTSASIQGITTAGLPPSTLVPSVPTQATVAKKPRAPRKATQWPPAADLKGAKWAYARKWYAECSGPQTDFEDHYKQLSTSERRVCFTPLVAFKYSLGSPIETRTGSRVVDHCTFSARMSRHTNDYPSYHTIKSNIGSVDLATVSVASMQHRDDLHCVRPCPNRDACGSQLCPIASNRIQSHSIWSHCKWFS</sequence>
<proteinExistence type="predicted"/>
<dbReference type="AlphaFoldDB" id="A0A4Q9MAI4"/>
<feature type="compositionally biased region" description="Polar residues" evidence="1">
    <location>
        <begin position="407"/>
        <end position="418"/>
    </location>
</feature>
<evidence type="ECO:0000256" key="1">
    <source>
        <dbReference type="SAM" id="MobiDB-lite"/>
    </source>
</evidence>
<evidence type="ECO:0000313" key="2">
    <source>
        <dbReference type="EMBL" id="TBU23228.1"/>
    </source>
</evidence>
<feature type="region of interest" description="Disordered" evidence="1">
    <location>
        <begin position="386"/>
        <end position="419"/>
    </location>
</feature>
<feature type="region of interest" description="Disordered" evidence="1">
    <location>
        <begin position="255"/>
        <end position="304"/>
    </location>
</feature>
<organism evidence="2">
    <name type="scientific">Dichomitus squalens</name>
    <dbReference type="NCBI Taxonomy" id="114155"/>
    <lineage>
        <taxon>Eukaryota</taxon>
        <taxon>Fungi</taxon>
        <taxon>Dikarya</taxon>
        <taxon>Basidiomycota</taxon>
        <taxon>Agaricomycotina</taxon>
        <taxon>Agaricomycetes</taxon>
        <taxon>Polyporales</taxon>
        <taxon>Polyporaceae</taxon>
        <taxon>Dichomitus</taxon>
    </lineage>
</organism>
<dbReference type="EMBL" id="ML143511">
    <property type="protein sequence ID" value="TBU23228.1"/>
    <property type="molecule type" value="Genomic_DNA"/>
</dbReference>
<reference evidence="2" key="1">
    <citation type="submission" date="2019-01" db="EMBL/GenBank/DDBJ databases">
        <title>Draft genome sequences of three monokaryotic isolates of the white-rot basidiomycete fungus Dichomitus squalens.</title>
        <authorList>
            <consortium name="DOE Joint Genome Institute"/>
            <person name="Lopez S.C."/>
            <person name="Andreopoulos B."/>
            <person name="Pangilinan J."/>
            <person name="Lipzen A."/>
            <person name="Riley R."/>
            <person name="Ahrendt S."/>
            <person name="Ng V."/>
            <person name="Barry K."/>
            <person name="Daum C."/>
            <person name="Grigoriev I.V."/>
            <person name="Hilden K.S."/>
            <person name="Makela M.R."/>
            <person name="de Vries R.P."/>
        </authorList>
    </citation>
    <scope>NUCLEOTIDE SEQUENCE [LARGE SCALE GENOMIC DNA]</scope>
    <source>
        <strain evidence="2">OM18370.1</strain>
    </source>
</reference>
<gene>
    <name evidence="2" type="ORF">BD311DRAFT_674398</name>
</gene>